<keyword evidence="1" id="KW-0812">Transmembrane</keyword>
<evidence type="ECO:0000256" key="1">
    <source>
        <dbReference type="SAM" id="Phobius"/>
    </source>
</evidence>
<accession>A0A4Q6XLI6</accession>
<dbReference type="EMBL" id="SGIS01000042">
    <property type="protein sequence ID" value="RZF60980.1"/>
    <property type="molecule type" value="Genomic_DNA"/>
</dbReference>
<reference evidence="2 3" key="1">
    <citation type="submission" date="2019-02" db="EMBL/GenBank/DDBJ databases">
        <authorList>
            <person name="Li Y."/>
        </authorList>
    </citation>
    <scope>NUCLEOTIDE SEQUENCE [LARGE SCALE GENOMIC DNA]</scope>
    <source>
        <strain evidence="2 3">3-7</strain>
    </source>
</reference>
<comment type="caution">
    <text evidence="2">The sequence shown here is derived from an EMBL/GenBank/DDBJ whole genome shotgun (WGS) entry which is preliminary data.</text>
</comment>
<protein>
    <submittedName>
        <fullName evidence="2">Uncharacterized protein</fullName>
    </submittedName>
</protein>
<evidence type="ECO:0000313" key="2">
    <source>
        <dbReference type="EMBL" id="RZF60980.1"/>
    </source>
</evidence>
<organism evidence="2 3">
    <name type="scientific">Sphingomonas populi</name>
    <dbReference type="NCBI Taxonomy" id="2484750"/>
    <lineage>
        <taxon>Bacteria</taxon>
        <taxon>Pseudomonadati</taxon>
        <taxon>Pseudomonadota</taxon>
        <taxon>Alphaproteobacteria</taxon>
        <taxon>Sphingomonadales</taxon>
        <taxon>Sphingomonadaceae</taxon>
        <taxon>Sphingomonas</taxon>
    </lineage>
</organism>
<dbReference type="AlphaFoldDB" id="A0A4Q6XLI6"/>
<evidence type="ECO:0000313" key="3">
    <source>
        <dbReference type="Proteomes" id="UP000292085"/>
    </source>
</evidence>
<feature type="transmembrane region" description="Helical" evidence="1">
    <location>
        <begin position="47"/>
        <end position="72"/>
    </location>
</feature>
<dbReference type="RefSeq" id="WP_130159916.1">
    <property type="nucleotide sequence ID" value="NZ_SGIS01000042.1"/>
</dbReference>
<keyword evidence="1" id="KW-1133">Transmembrane helix</keyword>
<proteinExistence type="predicted"/>
<keyword evidence="3" id="KW-1185">Reference proteome</keyword>
<name>A0A4Q6XLI6_9SPHN</name>
<sequence length="78" mass="8720">MSFLCGLILFAIGAYCVSRLLEGFRTGEMELISSGYQPTFFRKFEPILFWCAAVFNGFLAVVSLGSVAMVLLREVTRK</sequence>
<keyword evidence="1" id="KW-0472">Membrane</keyword>
<dbReference type="Proteomes" id="UP000292085">
    <property type="component" value="Unassembled WGS sequence"/>
</dbReference>
<gene>
    <name evidence="2" type="ORF">EWE75_20265</name>
</gene>